<protein>
    <submittedName>
        <fullName evidence="2">Uncharacterized protein</fullName>
    </submittedName>
</protein>
<gene>
    <name evidence="2" type="ORF">F443_19493</name>
</gene>
<feature type="compositionally biased region" description="Polar residues" evidence="1">
    <location>
        <begin position="238"/>
        <end position="249"/>
    </location>
</feature>
<feature type="compositionally biased region" description="Basic residues" evidence="1">
    <location>
        <begin position="203"/>
        <end position="212"/>
    </location>
</feature>
<name>V9E4A7_PHYNI</name>
<evidence type="ECO:0000313" key="3">
    <source>
        <dbReference type="Proteomes" id="UP000018721"/>
    </source>
</evidence>
<dbReference type="HOGENOM" id="CLU_549191_0_0_1"/>
<dbReference type="AlphaFoldDB" id="V9E4A7"/>
<reference evidence="2 3" key="1">
    <citation type="submission" date="2013-11" db="EMBL/GenBank/DDBJ databases">
        <title>The Genome Sequence of Phytophthora parasitica P1569.</title>
        <authorList>
            <consortium name="The Broad Institute Genomics Platform"/>
            <person name="Russ C."/>
            <person name="Tyler B."/>
            <person name="Panabieres F."/>
            <person name="Shan W."/>
            <person name="Tripathy S."/>
            <person name="Grunwald N."/>
            <person name="Machado M."/>
            <person name="Johnson C.S."/>
            <person name="Arredondo F."/>
            <person name="Hong C."/>
            <person name="Coffey M."/>
            <person name="Young S.K."/>
            <person name="Zeng Q."/>
            <person name="Gargeya S."/>
            <person name="Fitzgerald M."/>
            <person name="Abouelleil A."/>
            <person name="Alvarado L."/>
            <person name="Chapman S.B."/>
            <person name="Gainer-Dewar J."/>
            <person name="Goldberg J."/>
            <person name="Griggs A."/>
            <person name="Gujja S."/>
            <person name="Hansen M."/>
            <person name="Howarth C."/>
            <person name="Imamovic A."/>
            <person name="Ireland A."/>
            <person name="Larimer J."/>
            <person name="McCowan C."/>
            <person name="Murphy C."/>
            <person name="Pearson M."/>
            <person name="Poon T.W."/>
            <person name="Priest M."/>
            <person name="Roberts A."/>
            <person name="Saif S."/>
            <person name="Shea T."/>
            <person name="Sykes S."/>
            <person name="Wortman J."/>
            <person name="Nusbaum C."/>
            <person name="Birren B."/>
        </authorList>
    </citation>
    <scope>NUCLEOTIDE SEQUENCE [LARGE SCALE GENOMIC DNA]</scope>
    <source>
        <strain evidence="2 3">P1569</strain>
    </source>
</reference>
<dbReference type="OrthoDB" id="122579at2759"/>
<proteinExistence type="predicted"/>
<evidence type="ECO:0000256" key="1">
    <source>
        <dbReference type="SAM" id="MobiDB-lite"/>
    </source>
</evidence>
<organism evidence="2 3">
    <name type="scientific">Phytophthora nicotianae P1569</name>
    <dbReference type="NCBI Taxonomy" id="1317065"/>
    <lineage>
        <taxon>Eukaryota</taxon>
        <taxon>Sar</taxon>
        <taxon>Stramenopiles</taxon>
        <taxon>Oomycota</taxon>
        <taxon>Peronosporomycetes</taxon>
        <taxon>Peronosporales</taxon>
        <taxon>Peronosporaceae</taxon>
        <taxon>Phytophthora</taxon>
    </lineage>
</organism>
<feature type="compositionally biased region" description="Polar residues" evidence="1">
    <location>
        <begin position="178"/>
        <end position="191"/>
    </location>
</feature>
<dbReference type="EMBL" id="ANIZ01003370">
    <property type="protein sequence ID" value="ETI33894.1"/>
    <property type="molecule type" value="Genomic_DNA"/>
</dbReference>
<keyword evidence="3" id="KW-1185">Reference proteome</keyword>
<feature type="region of interest" description="Disordered" evidence="1">
    <location>
        <begin position="178"/>
        <end position="255"/>
    </location>
</feature>
<dbReference type="Proteomes" id="UP000018721">
    <property type="component" value="Unassembled WGS sequence"/>
</dbReference>
<accession>V9E4A7</accession>
<sequence>MSEAWEFTTRNDHSATSKQTIVVILGAAQRSQSIAPDLDDRLDCFVENLRRRAQLTRTNDERVRGDFIQNDYAYTDENYDDDDASIQVEVATDENGSGWERRRTGIQRRARATTQSVILRRVRSKRNLQGSLLRHNNQRQQDKRESWHCSFEEGEYVEDGDGETCCGVDIMLSDHLASSATNNEPDNTATERQARKLEQNQGKRPRVKRALAQRRGDEHDKKRGNEPKKEYGYDGSARPTTSYGNWTSEQEVRGPMTEKSVPVWYMVRLDVEGARVESDDDVRDVMAENGLPTATVDASGTQRHIKLDSGARFTMAVVVPFRTFDKRVMVAAVRMTRTTKLGRATAKPIEGAMTAKDGEKGIFLPTNWLGSVMLVATVTEARGKAWIPAINASGGHVKLPSKRELGTWVPLDKDVSVLEVNGAMRSDAVRSSLDELGYTETPLEKEDDVHIGVEGKSNRSLGTKQSRAYGNLGIRATAHQPYPLILSTTLIRGTRPQ</sequence>
<feature type="compositionally biased region" description="Basic and acidic residues" evidence="1">
    <location>
        <begin position="214"/>
        <end position="232"/>
    </location>
</feature>
<evidence type="ECO:0000313" key="2">
    <source>
        <dbReference type="EMBL" id="ETI33894.1"/>
    </source>
</evidence>
<comment type="caution">
    <text evidence="2">The sequence shown here is derived from an EMBL/GenBank/DDBJ whole genome shotgun (WGS) entry which is preliminary data.</text>
</comment>